<dbReference type="EMBL" id="JANJQO010000794">
    <property type="protein sequence ID" value="KAJ2974722.1"/>
    <property type="molecule type" value="Genomic_DNA"/>
</dbReference>
<keyword evidence="2" id="KW-1185">Reference proteome</keyword>
<reference evidence="1" key="1">
    <citation type="submission" date="2022-08" db="EMBL/GenBank/DDBJ databases">
        <title>Genome Sequence of Lecanicillium fungicola.</title>
        <authorList>
            <person name="Buettner E."/>
        </authorList>
    </citation>
    <scope>NUCLEOTIDE SEQUENCE</scope>
    <source>
        <strain evidence="1">Babe33</strain>
    </source>
</reference>
<comment type="caution">
    <text evidence="1">The sequence shown here is derived from an EMBL/GenBank/DDBJ whole genome shotgun (WGS) entry which is preliminary data.</text>
</comment>
<evidence type="ECO:0000313" key="1">
    <source>
        <dbReference type="EMBL" id="KAJ2974722.1"/>
    </source>
</evidence>
<sequence>MKESLFKEKREVSEPPELEKISIARESAHADETDSARSLPQILRTSGVFLLRLATTSSSQRRKEVQKASSLLLAEIFRATILLQHVDNISGDAPASVPSLLEDVQEDLLARLRRAQLMMKPFSHVREYESRLSLRDEFKWEMAKKNLHVELQACEKLSDTLVLHDQRQNSATLTLVLRALERNNALSSSLNEQLERHFDADQTALRPLSGDRLAGMVEAMYKLALEGLFYISRLGRDAKFDVLYEKLKGWGLGLFEDADNLTKLLAKDHVKGGRLSAFHMVFVALLLDIEQILAIFKRDDGRQIPSFDYQLLEFLRDDGPLKDEIFKSREIMSCLIRDVIKPERLEWHRRRVEDEVHNLFQLLPVVESMRILYKPTEVNPGSDRAFISDKKLGLYKPTEVKPASDSPFISDSIQPAQTSY</sequence>
<organism evidence="1 2">
    <name type="scientific">Zarea fungicola</name>
    <dbReference type="NCBI Taxonomy" id="93591"/>
    <lineage>
        <taxon>Eukaryota</taxon>
        <taxon>Fungi</taxon>
        <taxon>Dikarya</taxon>
        <taxon>Ascomycota</taxon>
        <taxon>Pezizomycotina</taxon>
        <taxon>Sordariomycetes</taxon>
        <taxon>Hypocreomycetidae</taxon>
        <taxon>Hypocreales</taxon>
        <taxon>Cordycipitaceae</taxon>
        <taxon>Zarea</taxon>
    </lineage>
</organism>
<protein>
    <submittedName>
        <fullName evidence="1">Uncharacterized protein</fullName>
    </submittedName>
</protein>
<gene>
    <name evidence="1" type="ORF">NQ176_g5904</name>
</gene>
<proteinExistence type="predicted"/>
<dbReference type="Proteomes" id="UP001143910">
    <property type="component" value="Unassembled WGS sequence"/>
</dbReference>
<evidence type="ECO:0000313" key="2">
    <source>
        <dbReference type="Proteomes" id="UP001143910"/>
    </source>
</evidence>
<accession>A0ACC1N610</accession>
<name>A0ACC1N610_9HYPO</name>